<dbReference type="EMBL" id="SNRW01042233">
    <property type="protein sequence ID" value="KAA6333251.1"/>
    <property type="molecule type" value="Genomic_DNA"/>
</dbReference>
<gene>
    <name evidence="1" type="ORF">EZS28_053193</name>
</gene>
<feature type="non-terminal residue" evidence="1">
    <location>
        <position position="1"/>
    </location>
</feature>
<accession>A0A5J4RK69</accession>
<reference evidence="1 2" key="1">
    <citation type="submission" date="2019-03" db="EMBL/GenBank/DDBJ databases">
        <title>Single cell metagenomics reveals metabolic interactions within the superorganism composed of flagellate Streblomastix strix and complex community of Bacteroidetes bacteria on its surface.</title>
        <authorList>
            <person name="Treitli S.C."/>
            <person name="Kolisko M."/>
            <person name="Husnik F."/>
            <person name="Keeling P."/>
            <person name="Hampl V."/>
        </authorList>
    </citation>
    <scope>NUCLEOTIDE SEQUENCE [LARGE SCALE GENOMIC DNA]</scope>
    <source>
        <strain evidence="1">ST1C</strain>
    </source>
</reference>
<protein>
    <submittedName>
        <fullName evidence="1">Uncharacterized protein</fullName>
    </submittedName>
</protein>
<dbReference type="Proteomes" id="UP000324800">
    <property type="component" value="Unassembled WGS sequence"/>
</dbReference>
<sequence length="43" mass="5025">SGHIEQISMWDRFWDGTNPWTPVKKACHNAIHAINEISNEVYQ</sequence>
<organism evidence="1 2">
    <name type="scientific">Streblomastix strix</name>
    <dbReference type="NCBI Taxonomy" id="222440"/>
    <lineage>
        <taxon>Eukaryota</taxon>
        <taxon>Metamonada</taxon>
        <taxon>Preaxostyla</taxon>
        <taxon>Oxymonadida</taxon>
        <taxon>Streblomastigidae</taxon>
        <taxon>Streblomastix</taxon>
    </lineage>
</organism>
<evidence type="ECO:0000313" key="1">
    <source>
        <dbReference type="EMBL" id="KAA6333251.1"/>
    </source>
</evidence>
<dbReference type="AlphaFoldDB" id="A0A5J4RK69"/>
<comment type="caution">
    <text evidence="1">The sequence shown here is derived from an EMBL/GenBank/DDBJ whole genome shotgun (WGS) entry which is preliminary data.</text>
</comment>
<name>A0A5J4RK69_9EUKA</name>
<proteinExistence type="predicted"/>
<evidence type="ECO:0000313" key="2">
    <source>
        <dbReference type="Proteomes" id="UP000324800"/>
    </source>
</evidence>